<keyword evidence="2" id="KW-1185">Reference proteome</keyword>
<proteinExistence type="predicted"/>
<protein>
    <submittedName>
        <fullName evidence="1">Uncharacterized protein</fullName>
    </submittedName>
</protein>
<sequence length="136" mass="15670">MSLSSFSEYERFIYGLLDTHPEVVSSSLRLFSTSALTAIVEGQLTLRNGLEIRVMEVLDFKEKRIRNYSYAVYRTGEKIRWYDAQPHPENPELASTFPHHFHAEPGIKRNRRPAPGISFSSPNLTVVIDDCRQLQE</sequence>
<gene>
    <name evidence="1" type="ORF">CFX0092_B0163</name>
</gene>
<dbReference type="AlphaFoldDB" id="A0A161K3U5"/>
<evidence type="ECO:0000313" key="2">
    <source>
        <dbReference type="Proteomes" id="UP000215027"/>
    </source>
</evidence>
<organism evidence="1 2">
    <name type="scientific">Candidatus Promineifilum breve</name>
    <dbReference type="NCBI Taxonomy" id="1806508"/>
    <lineage>
        <taxon>Bacteria</taxon>
        <taxon>Bacillati</taxon>
        <taxon>Chloroflexota</taxon>
        <taxon>Ardenticatenia</taxon>
        <taxon>Candidatus Promineifilales</taxon>
        <taxon>Candidatus Promineifilaceae</taxon>
        <taxon>Candidatus Promineifilum</taxon>
    </lineage>
</organism>
<dbReference type="InterPro" id="IPR045397">
    <property type="entry name" value="TumE-like"/>
</dbReference>
<dbReference type="EMBL" id="LN890656">
    <property type="protein sequence ID" value="CUS05697.1"/>
    <property type="molecule type" value="Genomic_DNA"/>
</dbReference>
<reference evidence="1" key="1">
    <citation type="submission" date="2016-01" db="EMBL/GenBank/DDBJ databases">
        <authorList>
            <person name="Mcilroy J.S."/>
            <person name="Karst M S."/>
            <person name="Albertsen M."/>
        </authorList>
    </citation>
    <scope>NUCLEOTIDE SEQUENCE</scope>
    <source>
        <strain evidence="1">Cfx-K</strain>
    </source>
</reference>
<name>A0A161K3U5_9CHLR</name>
<accession>A0A161K3U5</accession>
<dbReference type="Proteomes" id="UP000215027">
    <property type="component" value="Chromosome II"/>
</dbReference>
<dbReference type="Pfam" id="PF20126">
    <property type="entry name" value="TumE"/>
    <property type="match status" value="1"/>
</dbReference>
<evidence type="ECO:0000313" key="1">
    <source>
        <dbReference type="EMBL" id="CUS05697.1"/>
    </source>
</evidence>
<dbReference type="RefSeq" id="WP_269459497.1">
    <property type="nucleotide sequence ID" value="NZ_LN890656.1"/>
</dbReference>
<dbReference type="KEGG" id="pbf:CFX0092_B0163"/>